<proteinExistence type="predicted"/>
<protein>
    <submittedName>
        <fullName evidence="1">Uncharacterized protein</fullName>
    </submittedName>
</protein>
<keyword evidence="2" id="KW-1185">Reference proteome</keyword>
<dbReference type="Proteomes" id="UP000324222">
    <property type="component" value="Unassembled WGS sequence"/>
</dbReference>
<evidence type="ECO:0000313" key="1">
    <source>
        <dbReference type="EMBL" id="MPC47001.1"/>
    </source>
</evidence>
<dbReference type="AlphaFoldDB" id="A0A5B7FI69"/>
<reference evidence="1 2" key="1">
    <citation type="submission" date="2019-05" db="EMBL/GenBank/DDBJ databases">
        <title>Another draft genome of Portunus trituberculatus and its Hox gene families provides insights of decapod evolution.</title>
        <authorList>
            <person name="Jeong J.-H."/>
            <person name="Song I."/>
            <person name="Kim S."/>
            <person name="Choi T."/>
            <person name="Kim D."/>
            <person name="Ryu S."/>
            <person name="Kim W."/>
        </authorList>
    </citation>
    <scope>NUCLEOTIDE SEQUENCE [LARGE SCALE GENOMIC DNA]</scope>
    <source>
        <tissue evidence="1">Muscle</tissue>
    </source>
</reference>
<accession>A0A5B7FI69</accession>
<comment type="caution">
    <text evidence="1">The sequence shown here is derived from an EMBL/GenBank/DDBJ whole genome shotgun (WGS) entry which is preliminary data.</text>
</comment>
<organism evidence="1 2">
    <name type="scientific">Portunus trituberculatus</name>
    <name type="common">Swimming crab</name>
    <name type="synonym">Neptunus trituberculatus</name>
    <dbReference type="NCBI Taxonomy" id="210409"/>
    <lineage>
        <taxon>Eukaryota</taxon>
        <taxon>Metazoa</taxon>
        <taxon>Ecdysozoa</taxon>
        <taxon>Arthropoda</taxon>
        <taxon>Crustacea</taxon>
        <taxon>Multicrustacea</taxon>
        <taxon>Malacostraca</taxon>
        <taxon>Eumalacostraca</taxon>
        <taxon>Eucarida</taxon>
        <taxon>Decapoda</taxon>
        <taxon>Pleocyemata</taxon>
        <taxon>Brachyura</taxon>
        <taxon>Eubrachyura</taxon>
        <taxon>Portunoidea</taxon>
        <taxon>Portunidae</taxon>
        <taxon>Portuninae</taxon>
        <taxon>Portunus</taxon>
    </lineage>
</organism>
<name>A0A5B7FI69_PORTR</name>
<evidence type="ECO:0000313" key="2">
    <source>
        <dbReference type="Proteomes" id="UP000324222"/>
    </source>
</evidence>
<gene>
    <name evidence="1" type="ORF">E2C01_040735</name>
</gene>
<dbReference type="EMBL" id="VSRR010007490">
    <property type="protein sequence ID" value="MPC47001.1"/>
    <property type="molecule type" value="Genomic_DNA"/>
</dbReference>
<sequence length="119" mass="12989">MGETSSHSHNNTDSRSTPTTCTLTTSHCTHALHCHLNRAVHSSTVINTSIYDPLKDIASSSLTALRRYPKEGSSLNQAKNASFLLSFPVTRHTSRHAPKRLHVLRPLCVSISCIASLTP</sequence>